<proteinExistence type="predicted"/>
<evidence type="ECO:0000313" key="4">
    <source>
        <dbReference type="Proteomes" id="UP001493487"/>
    </source>
</evidence>
<accession>A0ABV1KZY6</accession>
<gene>
    <name evidence="3" type="ORF">QJS35_24900</name>
</gene>
<protein>
    <submittedName>
        <fullName evidence="3">Extracellular solute-binding protein</fullName>
    </submittedName>
</protein>
<reference evidence="3 4" key="1">
    <citation type="journal article" date="2023" name="Genome Announc.">
        <title>Pan-Genome Analyses of the Genus Cohnella and Proposal of the Novel Species Cohnella silvisoli sp. nov., Isolated from Forest Soil.</title>
        <authorList>
            <person name="Wang C."/>
            <person name="Mao L."/>
            <person name="Bao G."/>
            <person name="Zhu H."/>
        </authorList>
    </citation>
    <scope>NUCLEOTIDE SEQUENCE [LARGE SCALE GENOMIC DNA]</scope>
    <source>
        <strain evidence="3 4">NL03-T5-1</strain>
    </source>
</reference>
<name>A0ABV1KZY6_9BACL</name>
<dbReference type="PANTHER" id="PTHR43649:SF12">
    <property type="entry name" value="DIACETYLCHITOBIOSE BINDING PROTEIN DASA"/>
    <property type="match status" value="1"/>
</dbReference>
<dbReference type="RefSeq" id="WP_232188064.1">
    <property type="nucleotide sequence ID" value="NZ_JAIOAP010000015.1"/>
</dbReference>
<feature type="compositionally biased region" description="Basic and acidic residues" evidence="1">
    <location>
        <begin position="27"/>
        <end position="36"/>
    </location>
</feature>
<dbReference type="EMBL" id="JASKHM010000016">
    <property type="protein sequence ID" value="MEQ4485630.1"/>
    <property type="molecule type" value="Genomic_DNA"/>
</dbReference>
<feature type="signal peptide" evidence="2">
    <location>
        <begin position="1"/>
        <end position="22"/>
    </location>
</feature>
<evidence type="ECO:0000256" key="1">
    <source>
        <dbReference type="SAM" id="MobiDB-lite"/>
    </source>
</evidence>
<evidence type="ECO:0000256" key="2">
    <source>
        <dbReference type="SAM" id="SignalP"/>
    </source>
</evidence>
<dbReference type="CDD" id="cd13580">
    <property type="entry name" value="PBP2_AlgQ_like_1"/>
    <property type="match status" value="1"/>
</dbReference>
<dbReference type="Gene3D" id="3.40.190.10">
    <property type="entry name" value="Periplasmic binding protein-like II"/>
    <property type="match status" value="3"/>
</dbReference>
<keyword evidence="4" id="KW-1185">Reference proteome</keyword>
<dbReference type="Proteomes" id="UP001493487">
    <property type="component" value="Unassembled WGS sequence"/>
</dbReference>
<dbReference type="InterPro" id="IPR050490">
    <property type="entry name" value="Bact_solute-bd_prot1"/>
</dbReference>
<sequence>MRKKWASFVLVIAFIMAFSVLSACGSNDEKSSDQPKQESTASADGTGKSDETPSATTEAADPFGKYAETLTVKEVLGYGPPEDPKTPSGLTPDQNAYIKDLKDKLNIDLKYMWTVPSDQYEQKFSLTVASGDLPDIMDVDIRNFEKFKSQGVLADLTEAYEKYASPTLRKFMESDGGQAMKSLSQDGKLYGIPGFEEPFLSTQIMWIRSDWLKNVNMEAPKTIDELEKVAEAFTSGDPDKNGKKDTYGLAISKAIISWGFDTRGLFNGHNSYPGGWIKGSDGKLAAGEIQPETKTALERLQGWYKKGILDKEFALKDDNKVVEDIVGSKVGIVYGEWWYSNWPLNLNRDKDANADWIAVQIPGIDGKPGKSLVPRVRMGHIVTVNSKFSNPEAAIKMINFYIDKNSKAYYDTNKPENGYVYNWFVPRIYNPVEMETIYTEVNKALESKQDQVSEDVPYFINVQKPLDAAKKFLAGDKSGWGLYMSRVSPDGGWGVTRKIRDNKDYVYNEFYGTATETMVEKGAQLDKMLGETFTKIVMGAPISEFDKFVDSWKALGGDDITNEVNDWYQKNAVK</sequence>
<evidence type="ECO:0000313" key="3">
    <source>
        <dbReference type="EMBL" id="MEQ4485630.1"/>
    </source>
</evidence>
<feature type="chain" id="PRO_5046317883" evidence="2">
    <location>
        <begin position="23"/>
        <end position="574"/>
    </location>
</feature>
<organism evidence="3 4">
    <name type="scientific">Cohnella silvisoli</name>
    <dbReference type="NCBI Taxonomy" id="2873699"/>
    <lineage>
        <taxon>Bacteria</taxon>
        <taxon>Bacillati</taxon>
        <taxon>Bacillota</taxon>
        <taxon>Bacilli</taxon>
        <taxon>Bacillales</taxon>
        <taxon>Paenibacillaceae</taxon>
        <taxon>Cohnella</taxon>
    </lineage>
</organism>
<feature type="region of interest" description="Disordered" evidence="1">
    <location>
        <begin position="26"/>
        <end position="62"/>
    </location>
</feature>
<dbReference type="PANTHER" id="PTHR43649">
    <property type="entry name" value="ARABINOSE-BINDING PROTEIN-RELATED"/>
    <property type="match status" value="1"/>
</dbReference>
<dbReference type="SUPFAM" id="SSF53850">
    <property type="entry name" value="Periplasmic binding protein-like II"/>
    <property type="match status" value="1"/>
</dbReference>
<keyword evidence="2" id="KW-0732">Signal</keyword>
<comment type="caution">
    <text evidence="3">The sequence shown here is derived from an EMBL/GenBank/DDBJ whole genome shotgun (WGS) entry which is preliminary data.</text>
</comment>
<dbReference type="PROSITE" id="PS51257">
    <property type="entry name" value="PROKAR_LIPOPROTEIN"/>
    <property type="match status" value="1"/>
</dbReference>